<evidence type="ECO:0000313" key="1">
    <source>
        <dbReference type="EMBL" id="RZF50470.1"/>
    </source>
</evidence>
<dbReference type="EMBL" id="SGIM01000011">
    <property type="protein sequence ID" value="RZF50470.1"/>
    <property type="molecule type" value="Genomic_DNA"/>
</dbReference>
<dbReference type="AlphaFoldDB" id="A0A4V2DAQ6"/>
<name>A0A4V2DAQ6_9GAMM</name>
<reference evidence="1 2" key="1">
    <citation type="submission" date="2019-02" db="EMBL/GenBank/DDBJ databases">
        <title>The draft genome of Acinetobacter halotolerans strain JCM 31009.</title>
        <authorList>
            <person name="Qin J."/>
            <person name="Feng Y."/>
            <person name="Nemec A."/>
            <person name="Zong Z."/>
        </authorList>
    </citation>
    <scope>NUCLEOTIDE SEQUENCE [LARGE SCALE GENOMIC DNA]</scope>
    <source>
        <strain evidence="1 2">JCM 31009</strain>
    </source>
</reference>
<gene>
    <name evidence="1" type="ORF">EXE30_12930</name>
</gene>
<comment type="caution">
    <text evidence="1">The sequence shown here is derived from an EMBL/GenBank/DDBJ whole genome shotgun (WGS) entry which is preliminary data.</text>
</comment>
<dbReference type="Proteomes" id="UP000292110">
    <property type="component" value="Unassembled WGS sequence"/>
</dbReference>
<proteinExistence type="predicted"/>
<sequence length="423" mass="49515">MSLNTIYLWEPEIFTGKVPSEDNSYQVAFELHQQYGHIPSHGQTLRAWLFSFADKICDPQNQSFFPAQTQQWIQSIKEEFSQNVCAIIQLEALAQDAQNDAVYRVFYEAVRETGVGFYEPNYNVWAIGELQSPENAVEQMLQPYLLEPLQLQKVTALNVQPISVWEDEHFQAPKTMPEAEQLIRQWFEQQTYTKDLQLDVFNIAHDFISNWGNLERPELALDAGYRCFLLTQKQAGVFYQLKMVLRKLTVTPMLSFAMDFTDYFIPQHLQDQLPERLIFRLRSMDIHQPSTSSKRSEVCFPLIGRWDSEADIQDFFKNLNEYINFIFFHLGQGRLETLQAWVYGDMPSDMIIDLDFRFELMMIALSQDVEQLELCYQKQKALFTQNKARAHDLGLLEESYKLCQKLLKIVEDEGTALQPYIKN</sequence>
<organism evidence="1 2">
    <name type="scientific">Acinetobacter halotolerans</name>
    <dbReference type="NCBI Taxonomy" id="1752076"/>
    <lineage>
        <taxon>Bacteria</taxon>
        <taxon>Pseudomonadati</taxon>
        <taxon>Pseudomonadota</taxon>
        <taxon>Gammaproteobacteria</taxon>
        <taxon>Moraxellales</taxon>
        <taxon>Moraxellaceae</taxon>
        <taxon>Acinetobacter</taxon>
    </lineage>
</organism>
<accession>A0A4V2DAQ6</accession>
<keyword evidence="2" id="KW-1185">Reference proteome</keyword>
<dbReference type="RefSeq" id="WP_130162749.1">
    <property type="nucleotide sequence ID" value="NZ_SGIM01000011.1"/>
</dbReference>
<protein>
    <submittedName>
        <fullName evidence="1">Uncharacterized protein</fullName>
    </submittedName>
</protein>
<evidence type="ECO:0000313" key="2">
    <source>
        <dbReference type="Proteomes" id="UP000292110"/>
    </source>
</evidence>